<evidence type="ECO:0000256" key="1">
    <source>
        <dbReference type="SAM" id="Phobius"/>
    </source>
</evidence>
<gene>
    <name evidence="2" type="ORF">HYQ45_014455</name>
</gene>
<sequence>MFNDFSLRHIPALYATCAMGLGGAWSLVNPRTSLIHFGFPARIADRPETWPVARVGHARTMSLGLIMALFYARGQYDVVDTIMGVMAGSLALVDACVVWNEGFHGWAVFRFVGAGAFSALGMAGLTQGPVR</sequence>
<dbReference type="Proteomes" id="UP000689129">
    <property type="component" value="Unassembled WGS sequence"/>
</dbReference>
<keyword evidence="1" id="KW-1133">Transmembrane helix</keyword>
<evidence type="ECO:0000313" key="3">
    <source>
        <dbReference type="Proteomes" id="UP000689129"/>
    </source>
</evidence>
<keyword evidence="1" id="KW-0812">Transmembrane</keyword>
<name>A0A8I2Z810_VERLO</name>
<dbReference type="InterPro" id="IPR025363">
    <property type="entry name" value="DUF4267"/>
</dbReference>
<protein>
    <submittedName>
        <fullName evidence="2">Uncharacterized protein</fullName>
    </submittedName>
</protein>
<reference evidence="2" key="1">
    <citation type="journal article" date="2021" name="Mol. Plant Pathol.">
        <title>A 20-kb lineage-specific genomic region tames virulence in pathogenic amphidiploid Verticillium longisporum.</title>
        <authorList>
            <person name="Harting R."/>
            <person name="Starke J."/>
            <person name="Kusch H."/>
            <person name="Poggeler S."/>
            <person name="Maurus I."/>
            <person name="Schluter R."/>
            <person name="Landesfeind M."/>
            <person name="Bulla I."/>
            <person name="Nowrousian M."/>
            <person name="de Jonge R."/>
            <person name="Stahlhut G."/>
            <person name="Hoff K.J."/>
            <person name="Asshauer K.P."/>
            <person name="Thurmer A."/>
            <person name="Stanke M."/>
            <person name="Daniel R."/>
            <person name="Morgenstern B."/>
            <person name="Thomma B.P.H.J."/>
            <person name="Kronstad J.W."/>
            <person name="Braus-Stromeyer S.A."/>
            <person name="Braus G.H."/>
        </authorList>
    </citation>
    <scope>NUCLEOTIDE SEQUENCE</scope>
    <source>
        <strain evidence="2">Vl32</strain>
    </source>
</reference>
<proteinExistence type="predicted"/>
<organism evidence="2 3">
    <name type="scientific">Verticillium longisporum</name>
    <name type="common">Verticillium dahliae var. longisporum</name>
    <dbReference type="NCBI Taxonomy" id="100787"/>
    <lineage>
        <taxon>Eukaryota</taxon>
        <taxon>Fungi</taxon>
        <taxon>Dikarya</taxon>
        <taxon>Ascomycota</taxon>
        <taxon>Pezizomycotina</taxon>
        <taxon>Sordariomycetes</taxon>
        <taxon>Hypocreomycetidae</taxon>
        <taxon>Glomerellales</taxon>
        <taxon>Plectosphaerellaceae</taxon>
        <taxon>Verticillium</taxon>
    </lineage>
</organism>
<dbReference type="OrthoDB" id="2989864at2759"/>
<feature type="transmembrane region" description="Helical" evidence="1">
    <location>
        <begin position="106"/>
        <end position="125"/>
    </location>
</feature>
<feature type="transmembrane region" description="Helical" evidence="1">
    <location>
        <begin position="50"/>
        <end position="71"/>
    </location>
</feature>
<dbReference type="EMBL" id="JAEMWZ010000367">
    <property type="protein sequence ID" value="KAG7121621.1"/>
    <property type="molecule type" value="Genomic_DNA"/>
</dbReference>
<keyword evidence="1" id="KW-0472">Membrane</keyword>
<comment type="caution">
    <text evidence="2">The sequence shown here is derived from an EMBL/GenBank/DDBJ whole genome shotgun (WGS) entry which is preliminary data.</text>
</comment>
<feature type="transmembrane region" description="Helical" evidence="1">
    <location>
        <begin position="78"/>
        <end position="100"/>
    </location>
</feature>
<dbReference type="Pfam" id="PF14087">
    <property type="entry name" value="DUF4267"/>
    <property type="match status" value="1"/>
</dbReference>
<dbReference type="AlphaFoldDB" id="A0A8I2Z810"/>
<accession>A0A8I2Z810</accession>
<evidence type="ECO:0000313" key="2">
    <source>
        <dbReference type="EMBL" id="KAG7121621.1"/>
    </source>
</evidence>